<evidence type="ECO:0000256" key="1">
    <source>
        <dbReference type="ARBA" id="ARBA00007261"/>
    </source>
</evidence>
<organism evidence="8 9">
    <name type="scientific">Pediococcus acidilactici</name>
    <dbReference type="NCBI Taxonomy" id="1254"/>
    <lineage>
        <taxon>Bacteria</taxon>
        <taxon>Bacillati</taxon>
        <taxon>Bacillota</taxon>
        <taxon>Bacilli</taxon>
        <taxon>Lactobacillales</taxon>
        <taxon>Lactobacillaceae</taxon>
        <taxon>Pediococcus</taxon>
        <taxon>Pediococcus acidilactici group</taxon>
    </lineage>
</organism>
<dbReference type="Pfam" id="PF00675">
    <property type="entry name" value="Peptidase_M16"/>
    <property type="match status" value="1"/>
</dbReference>
<dbReference type="SUPFAM" id="SSF63411">
    <property type="entry name" value="LuxS/MPP-like metallohydrolase"/>
    <property type="match status" value="2"/>
</dbReference>
<feature type="domain" description="Peptidase M16 C-terminal" evidence="7">
    <location>
        <begin position="182"/>
        <end position="347"/>
    </location>
</feature>
<feature type="domain" description="Peptidase M16 N-terminal" evidence="6">
    <location>
        <begin position="63"/>
        <end position="175"/>
    </location>
</feature>
<dbReference type="GO" id="GO:0008237">
    <property type="term" value="F:metallopeptidase activity"/>
    <property type="evidence" value="ECO:0007669"/>
    <property type="project" value="UniProtKB-KW"/>
</dbReference>
<evidence type="ECO:0000256" key="2">
    <source>
        <dbReference type="ARBA" id="ARBA00022670"/>
    </source>
</evidence>
<evidence type="ECO:0000313" key="8">
    <source>
        <dbReference type="EMBL" id="MDV2621440.1"/>
    </source>
</evidence>
<dbReference type="EMBL" id="JAWJAV010000004">
    <property type="protein sequence ID" value="MDV2621440.1"/>
    <property type="molecule type" value="Genomic_DNA"/>
</dbReference>
<dbReference type="GO" id="GO:0046872">
    <property type="term" value="F:metal ion binding"/>
    <property type="evidence" value="ECO:0007669"/>
    <property type="project" value="InterPro"/>
</dbReference>
<dbReference type="InterPro" id="IPR007863">
    <property type="entry name" value="Peptidase_M16_C"/>
</dbReference>
<dbReference type="RefSeq" id="WP_008841146.1">
    <property type="nucleotide sequence ID" value="NZ_CP015206.1"/>
</dbReference>
<keyword evidence="5" id="KW-0482">Metalloprotease</keyword>
<dbReference type="KEGG" id="paci:A4V11_03340"/>
<keyword evidence="3" id="KW-0378">Hydrolase</keyword>
<dbReference type="InterPro" id="IPR011249">
    <property type="entry name" value="Metalloenz_LuxS/M16"/>
</dbReference>
<evidence type="ECO:0000256" key="3">
    <source>
        <dbReference type="ARBA" id="ARBA00022801"/>
    </source>
</evidence>
<evidence type="ECO:0000259" key="6">
    <source>
        <dbReference type="Pfam" id="PF00675"/>
    </source>
</evidence>
<dbReference type="GeneID" id="57366228"/>
<dbReference type="GO" id="GO:0006508">
    <property type="term" value="P:proteolysis"/>
    <property type="evidence" value="ECO:0007669"/>
    <property type="project" value="UniProtKB-KW"/>
</dbReference>
<reference evidence="8" key="1">
    <citation type="journal article" date="2023" name="PeerJ">
        <title>Selection and evaluation of lactic acid bacteria from chicken feces in Thailand as potential probiotics.</title>
        <authorList>
            <person name="Khurajog B."/>
            <person name="Disastra Y."/>
            <person name="Lawwyne L.D."/>
            <person name="Sirichokchatchawan W."/>
            <person name="Niyomtham W."/>
            <person name="Yindee J."/>
            <person name="Hampson D.J."/>
            <person name="Prapasarakul N."/>
        </authorList>
    </citation>
    <scope>NUCLEOTIDE SEQUENCE</scope>
    <source>
        <strain evidence="8">BF9</strain>
    </source>
</reference>
<dbReference type="PANTHER" id="PTHR43690:SF17">
    <property type="entry name" value="PROTEIN YHJJ"/>
    <property type="match status" value="1"/>
</dbReference>
<keyword evidence="4" id="KW-0862">Zinc</keyword>
<dbReference type="PANTHER" id="PTHR43690">
    <property type="entry name" value="NARDILYSIN"/>
    <property type="match status" value="1"/>
</dbReference>
<comment type="caution">
    <text evidence="8">The sequence shown here is derived from an EMBL/GenBank/DDBJ whole genome shotgun (WGS) entry which is preliminary data.</text>
</comment>
<accession>A0AAW8YG11</accession>
<evidence type="ECO:0000256" key="5">
    <source>
        <dbReference type="ARBA" id="ARBA00023049"/>
    </source>
</evidence>
<keyword evidence="2" id="KW-0645">Protease</keyword>
<evidence type="ECO:0000256" key="4">
    <source>
        <dbReference type="ARBA" id="ARBA00022833"/>
    </source>
</evidence>
<evidence type="ECO:0000259" key="7">
    <source>
        <dbReference type="Pfam" id="PF05193"/>
    </source>
</evidence>
<evidence type="ECO:0000313" key="9">
    <source>
        <dbReference type="Proteomes" id="UP001280897"/>
    </source>
</evidence>
<proteinExistence type="inferred from homology"/>
<dbReference type="NCBIfam" id="NF047421">
    <property type="entry name" value="YfmH_fam"/>
    <property type="match status" value="1"/>
</dbReference>
<dbReference type="Gene3D" id="3.30.830.10">
    <property type="entry name" value="Metalloenzyme, LuxS/M16 peptidase-like"/>
    <property type="match status" value="2"/>
</dbReference>
<dbReference type="InterPro" id="IPR011765">
    <property type="entry name" value="Pept_M16_N"/>
</dbReference>
<gene>
    <name evidence="8" type="ORF">R0G89_06790</name>
</gene>
<name>A0AAW8YG11_PEDAC</name>
<dbReference type="Proteomes" id="UP001280897">
    <property type="component" value="Unassembled WGS sequence"/>
</dbReference>
<dbReference type="Pfam" id="PF05193">
    <property type="entry name" value="Peptidase_M16_C"/>
    <property type="match status" value="1"/>
</dbReference>
<dbReference type="InterPro" id="IPR050626">
    <property type="entry name" value="Peptidase_M16"/>
</dbReference>
<protein>
    <submittedName>
        <fullName evidence="8">Pitrilysin family protein</fullName>
    </submittedName>
</protein>
<reference evidence="8" key="2">
    <citation type="submission" date="2023-10" db="EMBL/GenBank/DDBJ databases">
        <authorList>
            <person name="Khurajog B."/>
        </authorList>
    </citation>
    <scope>NUCLEOTIDE SEQUENCE</scope>
    <source>
        <strain evidence="8">BF9</strain>
    </source>
</reference>
<comment type="similarity">
    <text evidence="1">Belongs to the peptidase M16 family.</text>
</comment>
<dbReference type="AlphaFoldDB" id="A0AAW8YG11"/>
<sequence>MQIKEKAYSVFDERLFSATLANGLQINILPKADFQKTYAVFTTNLGSMDRNFRVGEQKLQIPAGTAHFLEHKLFEKADYDAFQIFTRNGADSNAFTSYSKTSYLFSATSRLKENLTTLLDFVQDPYFSSASVAKEQGIIGQEIQMYNDDVDWQLYMGMMRNLFPKQALSEDIAGTSASIAQITPELLYKVHQVFYHPQNMHLFVTGNLDPQTVVDWVEENQRQKQFTEFVQPVNLQKAEQKILPVVEQSSAVCLANRPKVMLGIRNNRYLLAPGLERLKYLLTLDLGLYLLLSSSSKNYLKLYDEGLLDDTFGYDLNNERDELFLTMGGDSDHPQQLAAALKEILRQGLTDTPELAADFALAKKEMYGRCIARMNSLEAIANSFEGALYGNATIFDEAQMFKEISLTEVIEALGQFVSEQVISSFEIKPK</sequence>